<evidence type="ECO:0000256" key="3">
    <source>
        <dbReference type="ARBA" id="ARBA00022741"/>
    </source>
</evidence>
<accession>A0A1Y2GFG4</accession>
<evidence type="ECO:0000256" key="7">
    <source>
        <dbReference type="ARBA" id="ARBA00023306"/>
    </source>
</evidence>
<dbReference type="STRING" id="64571.A0A1Y2GFG4"/>
<dbReference type="Proteomes" id="UP000193648">
    <property type="component" value="Unassembled WGS sequence"/>
</dbReference>
<dbReference type="EMBL" id="MCFF01000034">
    <property type="protein sequence ID" value="ORZ09353.1"/>
    <property type="molecule type" value="Genomic_DNA"/>
</dbReference>
<evidence type="ECO:0000256" key="6">
    <source>
        <dbReference type="ARBA" id="ARBA00023242"/>
    </source>
</evidence>
<proteinExistence type="inferred from homology"/>
<dbReference type="PANTHER" id="PTHR46765">
    <property type="entry name" value="P-LOOP CONTAINING NUCLEOSIDE TRIPHOSPHATE HYDROLASES SUPERFAMILY PROTEIN"/>
    <property type="match status" value="1"/>
</dbReference>
<dbReference type="InterPro" id="IPR003593">
    <property type="entry name" value="AAA+_ATPase"/>
</dbReference>
<gene>
    <name evidence="11" type="ORF">BCR41DRAFT_309545</name>
</gene>
<dbReference type="InterPro" id="IPR047854">
    <property type="entry name" value="RFC_lid"/>
</dbReference>
<dbReference type="RefSeq" id="XP_021878806.1">
    <property type="nucleotide sequence ID" value="XM_022020956.1"/>
</dbReference>
<keyword evidence="7" id="KW-0131">Cell cycle</keyword>
<keyword evidence="12" id="KW-1185">Reference proteome</keyword>
<dbReference type="CDD" id="cd18140">
    <property type="entry name" value="HLD_clamp_RFC"/>
    <property type="match status" value="1"/>
</dbReference>
<keyword evidence="9" id="KW-0812">Transmembrane</keyword>
<feature type="transmembrane region" description="Helical" evidence="9">
    <location>
        <begin position="594"/>
        <end position="615"/>
    </location>
</feature>
<feature type="domain" description="AAA+ ATPase" evidence="10">
    <location>
        <begin position="128"/>
        <end position="276"/>
    </location>
</feature>
<dbReference type="InterPro" id="IPR027417">
    <property type="entry name" value="P-loop_NTPase"/>
</dbReference>
<keyword evidence="6" id="KW-0539">Nucleus</keyword>
<evidence type="ECO:0000259" key="10">
    <source>
        <dbReference type="SMART" id="SM00382"/>
    </source>
</evidence>
<dbReference type="GO" id="GO:0005524">
    <property type="term" value="F:ATP binding"/>
    <property type="evidence" value="ECO:0007669"/>
    <property type="project" value="UniProtKB-KW"/>
</dbReference>
<dbReference type="Pfam" id="PF00004">
    <property type="entry name" value="AAA"/>
    <property type="match status" value="1"/>
</dbReference>
<evidence type="ECO:0000313" key="12">
    <source>
        <dbReference type="Proteomes" id="UP000193648"/>
    </source>
</evidence>
<dbReference type="PANTHER" id="PTHR46765:SF1">
    <property type="entry name" value="P-LOOP CONTAINING NUCLEOSIDE TRIPHOSPHATE HYDROLASES SUPERFAMILY PROTEIN"/>
    <property type="match status" value="1"/>
</dbReference>
<dbReference type="InterPro" id="IPR003959">
    <property type="entry name" value="ATPase_AAA_core"/>
</dbReference>
<evidence type="ECO:0000313" key="11">
    <source>
        <dbReference type="EMBL" id="ORZ09353.1"/>
    </source>
</evidence>
<keyword evidence="11" id="KW-0378">Hydrolase</keyword>
<dbReference type="InterPro" id="IPR053016">
    <property type="entry name" value="CTF18-RFC_complex"/>
</dbReference>
<evidence type="ECO:0000256" key="1">
    <source>
        <dbReference type="ARBA" id="ARBA00004123"/>
    </source>
</evidence>
<dbReference type="GO" id="GO:0006260">
    <property type="term" value="P:DNA replication"/>
    <property type="evidence" value="ECO:0007669"/>
    <property type="project" value="UniProtKB-KW"/>
</dbReference>
<dbReference type="CDD" id="cd00009">
    <property type="entry name" value="AAA"/>
    <property type="match status" value="1"/>
</dbReference>
<keyword evidence="2" id="KW-0235">DNA replication</keyword>
<dbReference type="GeneID" id="33562800"/>
<dbReference type="Gene3D" id="3.40.50.300">
    <property type="entry name" value="P-loop containing nucleotide triphosphate hydrolases"/>
    <property type="match status" value="1"/>
</dbReference>
<keyword evidence="9" id="KW-1133">Transmembrane helix</keyword>
<keyword evidence="4" id="KW-0067">ATP-binding</keyword>
<dbReference type="SUPFAM" id="SSF52540">
    <property type="entry name" value="P-loop containing nucleoside triphosphate hydrolases"/>
    <property type="match status" value="1"/>
</dbReference>
<organism evidence="11 12">
    <name type="scientific">Lobosporangium transversale</name>
    <dbReference type="NCBI Taxonomy" id="64571"/>
    <lineage>
        <taxon>Eukaryota</taxon>
        <taxon>Fungi</taxon>
        <taxon>Fungi incertae sedis</taxon>
        <taxon>Mucoromycota</taxon>
        <taxon>Mortierellomycotina</taxon>
        <taxon>Mortierellomycetes</taxon>
        <taxon>Mortierellales</taxon>
        <taxon>Mortierellaceae</taxon>
        <taxon>Lobosporangium</taxon>
    </lineage>
</organism>
<sequence>MKESSQAIKPLLSLPIHRMMDELDSEIRLKKLEAINRLEYGDYDQYETATEDYATQEPSERLWVDKYRPKMYTDLMGDERVNREVLSWIKQWDQCVFGRKYTKYTPEYKRQQQYQKQFKDVNPLGRPDKKILLLTGPPGLGKTTLAHVIAKQAGYNVIEVNASDDRTGASVKGKIESVLEIQSILGSNKPNLLVIDEIDGVSSSGGEQSFIKLLVDIASVEVVSKEERLKSAGKKGKKSTKKPLMRPIICICNDQYAPVLRPLRVIAQIYQFKRPSIRSVITRLQQICEIEQLASDTRAFGALYEMTEGDMRSCLNTLQFIKNKSGTSSLASTSSSATIGHKDQSKSLFSVWEELFQAPYARKTRSALKMVEEDDGNAYISRMVALVQTNGEYEKLIQGRCFENYTSMIFHDVAMNKVVACGDWLAFYDQLNSRISSSFEYEVGGYVPYVFVNFHRFFAGSVRQKVEYPRTDYESFVTHKANESILQGMVINLPPKTQRHFRMNNFATELLSPFLRILSPYLRPVNKQLIKPEERQILKRLVDVMIHFQLTFVQEKTEDGQFLYRLEPSIEKLGDFSGIGLKNILTSRYAVRQLIAQEVGLLFFFFFIFYFFPFINSFHII</sequence>
<comment type="caution">
    <text evidence="11">The sequence shown here is derived from an EMBL/GenBank/DDBJ whole genome shotgun (WGS) entry which is preliminary data.</text>
</comment>
<dbReference type="GO" id="GO:0003677">
    <property type="term" value="F:DNA binding"/>
    <property type="evidence" value="ECO:0007669"/>
    <property type="project" value="UniProtKB-KW"/>
</dbReference>
<evidence type="ECO:0000256" key="2">
    <source>
        <dbReference type="ARBA" id="ARBA00022705"/>
    </source>
</evidence>
<evidence type="ECO:0000256" key="4">
    <source>
        <dbReference type="ARBA" id="ARBA00022840"/>
    </source>
</evidence>
<dbReference type="FunCoup" id="A0A1Y2GFG4">
    <property type="interactions" value="605"/>
</dbReference>
<dbReference type="InParanoid" id="A0A1Y2GFG4"/>
<comment type="subcellular location">
    <subcellularLocation>
        <location evidence="1">Nucleus</location>
    </subcellularLocation>
</comment>
<dbReference type="OrthoDB" id="2195431at2759"/>
<evidence type="ECO:0000256" key="5">
    <source>
        <dbReference type="ARBA" id="ARBA00023125"/>
    </source>
</evidence>
<keyword evidence="3" id="KW-0547">Nucleotide-binding</keyword>
<keyword evidence="9" id="KW-0472">Membrane</keyword>
<evidence type="ECO:0000256" key="9">
    <source>
        <dbReference type="SAM" id="Phobius"/>
    </source>
</evidence>
<reference evidence="11 12" key="1">
    <citation type="submission" date="2016-07" db="EMBL/GenBank/DDBJ databases">
        <title>Pervasive Adenine N6-methylation of Active Genes in Fungi.</title>
        <authorList>
            <consortium name="DOE Joint Genome Institute"/>
            <person name="Mondo S.J."/>
            <person name="Dannebaum R.O."/>
            <person name="Kuo R.C."/>
            <person name="Labutti K."/>
            <person name="Haridas S."/>
            <person name="Kuo A."/>
            <person name="Salamov A."/>
            <person name="Ahrendt S.R."/>
            <person name="Lipzen A."/>
            <person name="Sullivan W."/>
            <person name="Andreopoulos W.B."/>
            <person name="Clum A."/>
            <person name="Lindquist E."/>
            <person name="Daum C."/>
            <person name="Ramamoorthy G.K."/>
            <person name="Gryganskyi A."/>
            <person name="Culley D."/>
            <person name="Magnuson J.K."/>
            <person name="James T.Y."/>
            <person name="O'Malley M.A."/>
            <person name="Stajich J.E."/>
            <person name="Spatafora J.W."/>
            <person name="Visel A."/>
            <person name="Grigoriev I.V."/>
        </authorList>
    </citation>
    <scope>NUCLEOTIDE SEQUENCE [LARGE SCALE GENOMIC DNA]</scope>
    <source>
        <strain evidence="11 12">NRRL 3116</strain>
    </source>
</reference>
<protein>
    <submittedName>
        <fullName evidence="11">p-loop containing nucleoside triphosphate hydrolase protein</fullName>
    </submittedName>
</protein>
<dbReference type="AlphaFoldDB" id="A0A1Y2GFG4"/>
<dbReference type="SMART" id="SM00382">
    <property type="entry name" value="AAA"/>
    <property type="match status" value="1"/>
</dbReference>
<evidence type="ECO:0000256" key="8">
    <source>
        <dbReference type="ARBA" id="ARBA00043975"/>
    </source>
</evidence>
<dbReference type="GO" id="GO:0005634">
    <property type="term" value="C:nucleus"/>
    <property type="evidence" value="ECO:0007669"/>
    <property type="project" value="UniProtKB-SubCell"/>
</dbReference>
<dbReference type="Gene3D" id="1.10.8.60">
    <property type="match status" value="1"/>
</dbReference>
<keyword evidence="5" id="KW-0238">DNA-binding</keyword>
<comment type="similarity">
    <text evidence="8">Belongs to the activator 1 small subunits family. CTF18 subfamily.</text>
</comment>
<dbReference type="GO" id="GO:0016887">
    <property type="term" value="F:ATP hydrolysis activity"/>
    <property type="evidence" value="ECO:0007669"/>
    <property type="project" value="InterPro"/>
</dbReference>
<name>A0A1Y2GFG4_9FUNG</name>